<reference evidence="2" key="2">
    <citation type="submission" date="2020-06" db="EMBL/GenBank/DDBJ databases">
        <title>Whole Genome Sequence of Bradyrhizobium sp. Strain 323S2.</title>
        <authorList>
            <person name="Bromfield E.S.P."/>
        </authorList>
    </citation>
    <scope>NUCLEOTIDE SEQUENCE [LARGE SCALE GENOMIC DNA]</scope>
    <source>
        <strain evidence="2">323S2</strain>
    </source>
</reference>
<geneLocation type="plasmid" evidence="3 4">
    <name>pBb323S2b</name>
</geneLocation>
<keyword evidence="1" id="KW-1133">Transmembrane helix</keyword>
<keyword evidence="3" id="KW-0614">Plasmid</keyword>
<dbReference type="AlphaFoldDB" id="A0A7Z0TWA9"/>
<accession>A0A7Z0TWA9</accession>
<dbReference type="Proteomes" id="UP000564836">
    <property type="component" value="Plasmid pBb323S2b"/>
</dbReference>
<gene>
    <name evidence="3" type="ORF">G6321_00054955</name>
    <name evidence="2" type="ORF">G6321_51390</name>
</gene>
<keyword evidence="1" id="KW-0812">Transmembrane</keyword>
<evidence type="ECO:0000313" key="2">
    <source>
        <dbReference type="EMBL" id="NYY96437.1"/>
    </source>
</evidence>
<proteinExistence type="predicted"/>
<feature type="transmembrane region" description="Helical" evidence="1">
    <location>
        <begin position="6"/>
        <end position="24"/>
    </location>
</feature>
<evidence type="ECO:0000256" key="1">
    <source>
        <dbReference type="SAM" id="Phobius"/>
    </source>
</evidence>
<dbReference type="RefSeq" id="WP_166354403.1">
    <property type="nucleotide sequence ID" value="NZ_CP049701.1"/>
</dbReference>
<protein>
    <submittedName>
        <fullName evidence="2">Uncharacterized protein</fullName>
    </submittedName>
</protein>
<reference evidence="3 4" key="1">
    <citation type="journal article" date="2017" name="Syst. Appl. Microbiol.">
        <title>Soybeans inoculated with root zone soils of Canadian native legumes harbour diverse and novel Bradyrhizobium spp. that possess agricultural potential.</title>
        <authorList>
            <person name="Bromfield E.S.P."/>
            <person name="Cloutier S."/>
            <person name="Tambong J.T."/>
            <person name="Tran Thi T.V."/>
        </authorList>
    </citation>
    <scope>NUCLEOTIDE SEQUENCE [LARGE SCALE GENOMIC DNA]</scope>
    <source>
        <strain evidence="3 4">323S2</strain>
    </source>
</reference>
<keyword evidence="1" id="KW-0472">Membrane</keyword>
<dbReference type="EMBL" id="JACBFH010000003">
    <property type="protein sequence ID" value="NYY96437.1"/>
    <property type="molecule type" value="Genomic_DNA"/>
</dbReference>
<evidence type="ECO:0000313" key="3">
    <source>
        <dbReference type="EMBL" id="UGX99557.1"/>
    </source>
</evidence>
<sequence>MSQALAFANGWNLAITLMVCVVVFQAGSGEYGVMTSGEYDGDPAAIIHEFDPFHEG</sequence>
<dbReference type="EMBL" id="CP088281">
    <property type="protein sequence ID" value="UGX99557.1"/>
    <property type="molecule type" value="Genomic_DNA"/>
</dbReference>
<evidence type="ECO:0000313" key="4">
    <source>
        <dbReference type="Proteomes" id="UP000564836"/>
    </source>
</evidence>
<name>A0A7Z0TWA9_9BRAD</name>
<reference evidence="3 4" key="3">
    <citation type="journal article" date="2022" name="Int. J. Syst. Evol. Microbiol.">
        <title>Strains of Bradyrhizobium barranii sp. nov. associated with legumes native to Canada are symbionts of soybeans and belong to different subspecies (subsp. barranii subsp. nov. and subsp. apii subsp. nov.) and symbiovars (sv. glycinearum and sv. septentrionale).</title>
        <authorList>
            <person name="Bromfield E.S.P."/>
            <person name="Cloutier S."/>
            <person name="Wasai-Hara S."/>
            <person name="Minamisawa K."/>
        </authorList>
    </citation>
    <scope>NUCLEOTIDE SEQUENCE [LARGE SCALE GENOMIC DNA]</scope>
    <source>
        <strain evidence="3 4">323S2</strain>
        <plasmid evidence="4">pBb323S2b</plasmid>
    </source>
</reference>
<organism evidence="2">
    <name type="scientific">Bradyrhizobium barranii subsp. barranii</name>
    <dbReference type="NCBI Taxonomy" id="2823807"/>
    <lineage>
        <taxon>Bacteria</taxon>
        <taxon>Pseudomonadati</taxon>
        <taxon>Pseudomonadota</taxon>
        <taxon>Alphaproteobacteria</taxon>
        <taxon>Hyphomicrobiales</taxon>
        <taxon>Nitrobacteraceae</taxon>
        <taxon>Bradyrhizobium</taxon>
        <taxon>Bradyrhizobium barranii</taxon>
    </lineage>
</organism>